<gene>
    <name evidence="1" type="ORF">ACHAWO_005031</name>
</gene>
<evidence type="ECO:0000313" key="1">
    <source>
        <dbReference type="EMBL" id="KAL3784254.1"/>
    </source>
</evidence>
<reference evidence="1 2" key="1">
    <citation type="submission" date="2024-10" db="EMBL/GenBank/DDBJ databases">
        <title>Updated reference genomes for cyclostephanoid diatoms.</title>
        <authorList>
            <person name="Roberts W.R."/>
            <person name="Alverson A.J."/>
        </authorList>
    </citation>
    <scope>NUCLEOTIDE SEQUENCE [LARGE SCALE GENOMIC DNA]</scope>
    <source>
        <strain evidence="1 2">AJA010-31</strain>
    </source>
</reference>
<accession>A0ABD3P7K7</accession>
<dbReference type="AlphaFoldDB" id="A0ABD3P7K7"/>
<name>A0ABD3P7K7_9STRA</name>
<keyword evidence="2" id="KW-1185">Reference proteome</keyword>
<dbReference type="Gene3D" id="1.25.40.10">
    <property type="entry name" value="Tetratricopeptide repeat domain"/>
    <property type="match status" value="1"/>
</dbReference>
<dbReference type="SUPFAM" id="SSF48452">
    <property type="entry name" value="TPR-like"/>
    <property type="match status" value="1"/>
</dbReference>
<dbReference type="Proteomes" id="UP001530400">
    <property type="component" value="Unassembled WGS sequence"/>
</dbReference>
<organism evidence="1 2">
    <name type="scientific">Cyclotella atomus</name>
    <dbReference type="NCBI Taxonomy" id="382360"/>
    <lineage>
        <taxon>Eukaryota</taxon>
        <taxon>Sar</taxon>
        <taxon>Stramenopiles</taxon>
        <taxon>Ochrophyta</taxon>
        <taxon>Bacillariophyta</taxon>
        <taxon>Coscinodiscophyceae</taxon>
        <taxon>Thalassiosirophycidae</taxon>
        <taxon>Stephanodiscales</taxon>
        <taxon>Stephanodiscaceae</taxon>
        <taxon>Cyclotella</taxon>
    </lineage>
</organism>
<evidence type="ECO:0008006" key="3">
    <source>
        <dbReference type="Google" id="ProtNLM"/>
    </source>
</evidence>
<comment type="caution">
    <text evidence="1">The sequence shown here is derived from an EMBL/GenBank/DDBJ whole genome shotgun (WGS) entry which is preliminary data.</text>
</comment>
<evidence type="ECO:0000313" key="2">
    <source>
        <dbReference type="Proteomes" id="UP001530400"/>
    </source>
</evidence>
<sequence>MVEVEKKEDCISKKKTLMIQARTVSIQILLCCHLSYSFHVPKPKQRHFTHQHNAYTAADGHSIGVNESAATLEETSYSQLFWRMDHILQESRWNHPINTEVDQAHKKDLLWAQRSPLPFEKPLVDACSKMMHRTIEYEPITVEDARANNQDLARIAIRTKASSPILYEYEMQLLKLATEAYWSNQSESSSSRFTYQRKGNSEAHLSDIVTFSREQMGNTGLSELVDDLLLHRIYPWIREAFLSKEKDANLDELGLYVYDSLLIRYNATEANNNNHDNTIGLRKQRVGAGQPLHRDLGYVSVNIMLNDPSEFQGGGTFFEQQLISASIWDETTDLLEYVPDTFSAIKPLGAGHSLAHYSSDRHAGAATFEGVRDILVMFIAAAETANIGSNQPQSAPRWERAARLKTTARPYCQKCFASSDNLVDEWLCRIQHLRLAIDAVPYDGEAWHYLGMTLAEYTNYNNYSLSRTFDVEILDLAIACFEEATKHTPCDARLYNNIGLAWEKKLQSNHVSSQNDKVYMHQKINSAYQKAVAINSICSRLGCDVTSDFERACLNFGLYLSYQDDFHRAVAVLEMIDEFTEGSLDTLEGMSPERQRVIEDARGLLLFCKKHT</sequence>
<dbReference type="InterPro" id="IPR011990">
    <property type="entry name" value="TPR-like_helical_dom_sf"/>
</dbReference>
<proteinExistence type="predicted"/>
<dbReference type="EMBL" id="JALLPJ020000734">
    <property type="protein sequence ID" value="KAL3784254.1"/>
    <property type="molecule type" value="Genomic_DNA"/>
</dbReference>
<protein>
    <recommendedName>
        <fullName evidence="3">Fe2OG dioxygenase domain-containing protein</fullName>
    </recommendedName>
</protein>
<dbReference type="Gene3D" id="2.60.120.620">
    <property type="entry name" value="q2cbj1_9rhob like domain"/>
    <property type="match status" value="1"/>
</dbReference>